<dbReference type="AlphaFoldDB" id="A0A9D0ZYE7"/>
<dbReference type="Proteomes" id="UP000886886">
    <property type="component" value="Unassembled WGS sequence"/>
</dbReference>
<dbReference type="GO" id="GO:0006526">
    <property type="term" value="P:L-arginine biosynthetic process"/>
    <property type="evidence" value="ECO:0007669"/>
    <property type="project" value="TreeGrafter"/>
</dbReference>
<gene>
    <name evidence="9" type="primary">pepV</name>
    <name evidence="9" type="ORF">IAB26_15140</name>
</gene>
<protein>
    <submittedName>
        <fullName evidence="9">Dipeptidase PepV</fullName>
    </submittedName>
</protein>
<dbReference type="Gene3D" id="3.30.70.360">
    <property type="match status" value="2"/>
</dbReference>
<keyword evidence="3" id="KW-0645">Protease</keyword>
<evidence type="ECO:0000313" key="10">
    <source>
        <dbReference type="Proteomes" id="UP000886886"/>
    </source>
</evidence>
<dbReference type="PANTHER" id="PTHR43808:SF31">
    <property type="entry name" value="N-ACETYL-L-CITRULLINE DEACETYLASE"/>
    <property type="match status" value="1"/>
</dbReference>
<dbReference type="EMBL" id="DVFT01000222">
    <property type="protein sequence ID" value="HIQ97883.1"/>
    <property type="molecule type" value="Genomic_DNA"/>
</dbReference>
<dbReference type="NCBIfam" id="NF005591">
    <property type="entry name" value="PRK07318.1"/>
    <property type="match status" value="1"/>
</dbReference>
<evidence type="ECO:0000313" key="9">
    <source>
        <dbReference type="EMBL" id="HIQ97883.1"/>
    </source>
</evidence>
<reference evidence="9" key="1">
    <citation type="submission" date="2020-10" db="EMBL/GenBank/DDBJ databases">
        <authorList>
            <person name="Gilroy R."/>
        </authorList>
    </citation>
    <scope>NUCLEOTIDE SEQUENCE</scope>
    <source>
        <strain evidence="9">ChiSjej3B21-11622</strain>
    </source>
</reference>
<dbReference type="Gene3D" id="3.40.630.10">
    <property type="entry name" value="Zn peptidases"/>
    <property type="match status" value="1"/>
</dbReference>
<dbReference type="PROSITE" id="PS00758">
    <property type="entry name" value="ARGE_DAPE_CPG2_1"/>
    <property type="match status" value="1"/>
</dbReference>
<dbReference type="GO" id="GO:0008270">
    <property type="term" value="F:zinc ion binding"/>
    <property type="evidence" value="ECO:0007669"/>
    <property type="project" value="InterPro"/>
</dbReference>
<dbReference type="NCBIfam" id="TIGR01887">
    <property type="entry name" value="dipeptidaselike"/>
    <property type="match status" value="1"/>
</dbReference>
<evidence type="ECO:0000256" key="3">
    <source>
        <dbReference type="ARBA" id="ARBA00022670"/>
    </source>
</evidence>
<evidence type="ECO:0000256" key="2">
    <source>
        <dbReference type="ARBA" id="ARBA00006247"/>
    </source>
</evidence>
<keyword evidence="8" id="KW-0482">Metalloprotease</keyword>
<proteinExistence type="inferred from homology"/>
<dbReference type="SUPFAM" id="SSF55031">
    <property type="entry name" value="Bacterial exopeptidase dimerisation domain"/>
    <property type="match status" value="1"/>
</dbReference>
<dbReference type="InterPro" id="IPR036264">
    <property type="entry name" value="Bact_exopeptidase_dim_dom"/>
</dbReference>
<organism evidence="9 10">
    <name type="scientific">Candidatus Limivivens merdigallinarum</name>
    <dbReference type="NCBI Taxonomy" id="2840859"/>
    <lineage>
        <taxon>Bacteria</taxon>
        <taxon>Bacillati</taxon>
        <taxon>Bacillota</taxon>
        <taxon>Clostridia</taxon>
        <taxon>Lachnospirales</taxon>
        <taxon>Lachnospiraceae</taxon>
        <taxon>Lachnospiraceae incertae sedis</taxon>
        <taxon>Candidatus Limivivens</taxon>
    </lineage>
</organism>
<comment type="cofactor">
    <cofactor evidence="1">
        <name>Zn(2+)</name>
        <dbReference type="ChEBI" id="CHEBI:29105"/>
    </cofactor>
</comment>
<dbReference type="GO" id="GO:0006508">
    <property type="term" value="P:proteolysis"/>
    <property type="evidence" value="ECO:0007669"/>
    <property type="project" value="UniProtKB-KW"/>
</dbReference>
<evidence type="ECO:0000256" key="6">
    <source>
        <dbReference type="ARBA" id="ARBA00022833"/>
    </source>
</evidence>
<evidence type="ECO:0000256" key="4">
    <source>
        <dbReference type="ARBA" id="ARBA00022723"/>
    </source>
</evidence>
<keyword evidence="5" id="KW-0378">Hydrolase</keyword>
<dbReference type="GO" id="GO:0016805">
    <property type="term" value="F:dipeptidase activity"/>
    <property type="evidence" value="ECO:0007669"/>
    <property type="project" value="UniProtKB-KW"/>
</dbReference>
<dbReference type="PANTHER" id="PTHR43808">
    <property type="entry name" value="ACETYLORNITHINE DEACETYLASE"/>
    <property type="match status" value="1"/>
</dbReference>
<reference evidence="9" key="2">
    <citation type="journal article" date="2021" name="PeerJ">
        <title>Extensive microbial diversity within the chicken gut microbiome revealed by metagenomics and culture.</title>
        <authorList>
            <person name="Gilroy R."/>
            <person name="Ravi A."/>
            <person name="Getino M."/>
            <person name="Pursley I."/>
            <person name="Horton D.L."/>
            <person name="Alikhan N.F."/>
            <person name="Baker D."/>
            <person name="Gharbi K."/>
            <person name="Hall N."/>
            <person name="Watson M."/>
            <person name="Adriaenssens E.M."/>
            <person name="Foster-Nyarko E."/>
            <person name="Jarju S."/>
            <person name="Secka A."/>
            <person name="Antonio M."/>
            <person name="Oren A."/>
            <person name="Chaudhuri R.R."/>
            <person name="La Ragione R."/>
            <person name="Hildebrand F."/>
            <person name="Pallen M.J."/>
        </authorList>
    </citation>
    <scope>NUCLEOTIDE SEQUENCE</scope>
    <source>
        <strain evidence="9">ChiSjej3B21-11622</strain>
    </source>
</reference>
<dbReference type="SUPFAM" id="SSF53187">
    <property type="entry name" value="Zn-dependent exopeptidases"/>
    <property type="match status" value="1"/>
</dbReference>
<accession>A0A9D0ZYE7</accession>
<dbReference type="GO" id="GO:0008237">
    <property type="term" value="F:metallopeptidase activity"/>
    <property type="evidence" value="ECO:0007669"/>
    <property type="project" value="UniProtKB-KW"/>
</dbReference>
<dbReference type="InterPro" id="IPR001261">
    <property type="entry name" value="ArgE/DapE_CS"/>
</dbReference>
<comment type="similarity">
    <text evidence="2">Belongs to the peptidase M20A family.</text>
</comment>
<dbReference type="InterPro" id="IPR010964">
    <property type="entry name" value="M20A_pepV-rel"/>
</dbReference>
<dbReference type="GO" id="GO:0008777">
    <property type="term" value="F:acetylornithine deacetylase activity"/>
    <property type="evidence" value="ECO:0007669"/>
    <property type="project" value="TreeGrafter"/>
</dbReference>
<sequence length="454" mass="50162">MDTNHLKELLRKRQPEILEGIKASIRIDSVRGVPEDGAPYGKGPKEALEYALNLGKTFGFRTKNVDNRAGWVEIGEGEEMVAVLGHLDTVPLGDGWTHPGLEAIEENGRIYGRGILDDKGPTIGAIYALKAIQDLGIPLDRRIRVIFGTDEESGCSCIRHYVDSGEEIPVMGFTPDGSYPLIFFEKGMTTLRIGKEHVEEGEKKILRFEGGTAANIVTQECVLEVEGDLEVEEAEGVTVEKKDGITKVLAKGKSSHGSKPENGVNAAIRLLKAVRGNHFGGDFQRLTDFLLDKIGTETNGETLGIRYFDEETGETTVNLGVLRYSSDRMEASLDIRYPKNGEADRVYERMKENLDQYGLEILSCSTVKALYKPKDSELIQKLMKVYREGTGRDDEPLAIGGGTYAKMFPNMVAFGPTFEEDEETIHQPDEYAEIDKLMLCVELSAAAMVEMAVK</sequence>
<evidence type="ECO:0000256" key="8">
    <source>
        <dbReference type="ARBA" id="ARBA00023049"/>
    </source>
</evidence>
<dbReference type="Pfam" id="PF01546">
    <property type="entry name" value="Peptidase_M20"/>
    <property type="match status" value="1"/>
</dbReference>
<keyword evidence="6" id="KW-0862">Zinc</keyword>
<evidence type="ECO:0000256" key="1">
    <source>
        <dbReference type="ARBA" id="ARBA00001947"/>
    </source>
</evidence>
<keyword evidence="7" id="KW-0224">Dipeptidase</keyword>
<keyword evidence="4" id="KW-0479">Metal-binding</keyword>
<comment type="caution">
    <text evidence="9">The sequence shown here is derived from an EMBL/GenBank/DDBJ whole genome shotgun (WGS) entry which is preliminary data.</text>
</comment>
<evidence type="ECO:0000256" key="7">
    <source>
        <dbReference type="ARBA" id="ARBA00022997"/>
    </source>
</evidence>
<evidence type="ECO:0000256" key="5">
    <source>
        <dbReference type="ARBA" id="ARBA00022801"/>
    </source>
</evidence>
<dbReference type="InterPro" id="IPR050072">
    <property type="entry name" value="Peptidase_M20A"/>
</dbReference>
<name>A0A9D0ZYE7_9FIRM</name>
<dbReference type="InterPro" id="IPR002933">
    <property type="entry name" value="Peptidase_M20"/>
</dbReference>